<evidence type="ECO:0000256" key="2">
    <source>
        <dbReference type="ARBA" id="ARBA00022884"/>
    </source>
</evidence>
<feature type="non-terminal residue" evidence="6">
    <location>
        <position position="1"/>
    </location>
</feature>
<dbReference type="CDD" id="cd12232">
    <property type="entry name" value="RRM3_U2AF65"/>
    <property type="match status" value="1"/>
</dbReference>
<dbReference type="Gene3D" id="3.30.70.330">
    <property type="match status" value="2"/>
</dbReference>
<dbReference type="SUPFAM" id="SSF54928">
    <property type="entry name" value="RNA-binding domain, RBD"/>
    <property type="match status" value="1"/>
</dbReference>
<feature type="domain" description="RRM" evidence="5">
    <location>
        <begin position="91"/>
        <end position="173"/>
    </location>
</feature>
<organism evidence="6 7">
    <name type="scientific">Bonamia ostreae</name>
    <dbReference type="NCBI Taxonomy" id="126728"/>
    <lineage>
        <taxon>Eukaryota</taxon>
        <taxon>Sar</taxon>
        <taxon>Rhizaria</taxon>
        <taxon>Endomyxa</taxon>
        <taxon>Ascetosporea</taxon>
        <taxon>Haplosporida</taxon>
        <taxon>Bonamia</taxon>
    </lineage>
</organism>
<dbReference type="InterPro" id="IPR035979">
    <property type="entry name" value="RBD_domain_sf"/>
</dbReference>
<evidence type="ECO:0000313" key="7">
    <source>
        <dbReference type="Proteomes" id="UP001439008"/>
    </source>
</evidence>
<dbReference type="EMBL" id="JBDODL010005772">
    <property type="protein sequence ID" value="MES1923351.1"/>
    <property type="molecule type" value="Genomic_DNA"/>
</dbReference>
<dbReference type="Pfam" id="PF00076">
    <property type="entry name" value="RRM_1"/>
    <property type="match status" value="2"/>
</dbReference>
<evidence type="ECO:0000256" key="4">
    <source>
        <dbReference type="PROSITE-ProRule" id="PRU00176"/>
    </source>
</evidence>
<name>A0ABV2AV79_9EUKA</name>
<keyword evidence="1" id="KW-0507">mRNA processing</keyword>
<dbReference type="InterPro" id="IPR000504">
    <property type="entry name" value="RRM_dom"/>
</dbReference>
<keyword evidence="3" id="KW-0508">mRNA splicing</keyword>
<evidence type="ECO:0000256" key="3">
    <source>
        <dbReference type="ARBA" id="ARBA00023187"/>
    </source>
</evidence>
<evidence type="ECO:0000256" key="1">
    <source>
        <dbReference type="ARBA" id="ARBA00022664"/>
    </source>
</evidence>
<dbReference type="SMART" id="SM00361">
    <property type="entry name" value="RRM_1"/>
    <property type="match status" value="1"/>
</dbReference>
<keyword evidence="7" id="KW-1185">Reference proteome</keyword>
<dbReference type="InterPro" id="IPR012677">
    <property type="entry name" value="Nucleotide-bd_a/b_plait_sf"/>
</dbReference>
<dbReference type="Proteomes" id="UP001439008">
    <property type="component" value="Unassembled WGS sequence"/>
</dbReference>
<protein>
    <recommendedName>
        <fullName evidence="5">RRM domain-containing protein</fullName>
    </recommendedName>
</protein>
<gene>
    <name evidence="6" type="ORF">MHBO_004915</name>
</gene>
<comment type="caution">
    <text evidence="6">The sequence shown here is derived from an EMBL/GenBank/DDBJ whole genome shotgun (WGS) entry which is preliminary data.</text>
</comment>
<keyword evidence="2 4" id="KW-0694">RNA-binding</keyword>
<sequence length="193" mass="21831">YGPVSSFFLPQEPDGTSKGFCFFVYEDLSVTQEAIRGLNGIQIGESTLTVKLHSSPDKEDPAESLRKAQEVLIKTAAMKKDPPSKVICLLNMVTMEQLKDEQEYKENFEDVKSEAENFGRVREVVINRPGENKEGVGKVFVKFKSVSGARTALNCLEGRTFDKRTVYVKFFNEKDFDEGKLDVRKPLKKIGMY</sequence>
<accession>A0ABV2AV79</accession>
<evidence type="ECO:0000259" key="5">
    <source>
        <dbReference type="PROSITE" id="PS50102"/>
    </source>
</evidence>
<evidence type="ECO:0000313" key="6">
    <source>
        <dbReference type="EMBL" id="MES1923351.1"/>
    </source>
</evidence>
<reference evidence="6 7" key="1">
    <citation type="journal article" date="2024" name="BMC Biol.">
        <title>Comparative genomics of Ascetosporea gives new insight into the evolutionary basis for animal parasitism in Rhizaria.</title>
        <authorList>
            <person name="Hiltunen Thoren M."/>
            <person name="Onut-Brannstrom I."/>
            <person name="Alfjorden A."/>
            <person name="Peckova H."/>
            <person name="Swords F."/>
            <person name="Hooper C."/>
            <person name="Holzer A.S."/>
            <person name="Bass D."/>
            <person name="Burki F."/>
        </authorList>
    </citation>
    <scope>NUCLEOTIDE SEQUENCE [LARGE SCALE GENOMIC DNA]</scope>
    <source>
        <strain evidence="6">20-A016</strain>
    </source>
</reference>
<dbReference type="InterPro" id="IPR003954">
    <property type="entry name" value="RRM_euk-type"/>
</dbReference>
<dbReference type="PANTHER" id="PTHR23139">
    <property type="entry name" value="RNA-BINDING PROTEIN"/>
    <property type="match status" value="1"/>
</dbReference>
<feature type="domain" description="RRM" evidence="5">
    <location>
        <begin position="1"/>
        <end position="55"/>
    </location>
</feature>
<dbReference type="PROSITE" id="PS50102">
    <property type="entry name" value="RRM"/>
    <property type="match status" value="2"/>
</dbReference>
<proteinExistence type="predicted"/>